<dbReference type="SMART" id="SM00563">
    <property type="entry name" value="PlsC"/>
    <property type="match status" value="1"/>
</dbReference>
<keyword evidence="4" id="KW-1185">Reference proteome</keyword>
<keyword evidence="1" id="KW-1133">Transmembrane helix</keyword>
<keyword evidence="1" id="KW-0812">Transmembrane</keyword>
<reference evidence="3 4" key="1">
    <citation type="submission" date="2019-09" db="EMBL/GenBank/DDBJ databases">
        <title>Genome sequence and assembly of Adhaeribacter sp.</title>
        <authorList>
            <person name="Chhetri G."/>
        </authorList>
    </citation>
    <scope>NUCLEOTIDE SEQUENCE [LARGE SCALE GENOMIC DNA]</scope>
    <source>
        <strain evidence="3 4">DK36</strain>
    </source>
</reference>
<evidence type="ECO:0000256" key="1">
    <source>
        <dbReference type="SAM" id="Phobius"/>
    </source>
</evidence>
<feature type="transmembrane region" description="Helical" evidence="1">
    <location>
        <begin position="367"/>
        <end position="385"/>
    </location>
</feature>
<feature type="transmembrane region" description="Helical" evidence="1">
    <location>
        <begin position="339"/>
        <end position="361"/>
    </location>
</feature>
<dbReference type="PANTHER" id="PTHR31605:SF0">
    <property type="entry name" value="GLYCEROL-3-PHOSPHATE O-ACYLTRANSFERASE 1"/>
    <property type="match status" value="1"/>
</dbReference>
<name>A0A5M6DQX7_9BACT</name>
<evidence type="ECO:0000259" key="2">
    <source>
        <dbReference type="SMART" id="SM00563"/>
    </source>
</evidence>
<evidence type="ECO:0000313" key="3">
    <source>
        <dbReference type="EMBL" id="KAA5547865.1"/>
    </source>
</evidence>
<comment type="caution">
    <text evidence="3">The sequence shown here is derived from an EMBL/GenBank/DDBJ whole genome shotgun (WGS) entry which is preliminary data.</text>
</comment>
<dbReference type="EMBL" id="VWSF01000004">
    <property type="protein sequence ID" value="KAA5547865.1"/>
    <property type="molecule type" value="Genomic_DNA"/>
</dbReference>
<organism evidence="3 4">
    <name type="scientific">Adhaeribacter rhizoryzae</name>
    <dbReference type="NCBI Taxonomy" id="2607907"/>
    <lineage>
        <taxon>Bacteria</taxon>
        <taxon>Pseudomonadati</taxon>
        <taxon>Bacteroidota</taxon>
        <taxon>Cytophagia</taxon>
        <taxon>Cytophagales</taxon>
        <taxon>Hymenobacteraceae</taxon>
        <taxon>Adhaeribacter</taxon>
    </lineage>
</organism>
<dbReference type="GO" id="GO:0004366">
    <property type="term" value="F:glycerol-3-phosphate O-acyltransferase activity"/>
    <property type="evidence" value="ECO:0007669"/>
    <property type="project" value="TreeGrafter"/>
</dbReference>
<dbReference type="CDD" id="cd07992">
    <property type="entry name" value="LPLAT_AAK14816-like"/>
    <property type="match status" value="1"/>
</dbReference>
<accession>A0A5M6DQX7</accession>
<gene>
    <name evidence="3" type="ORF">F0145_07975</name>
</gene>
<feature type="domain" description="Phospholipid/glycerol acyltransferase" evidence="2">
    <location>
        <begin position="35"/>
        <end position="163"/>
    </location>
</feature>
<dbReference type="Proteomes" id="UP000323426">
    <property type="component" value="Unassembled WGS sequence"/>
</dbReference>
<dbReference type="AlphaFoldDB" id="A0A5M6DQX7"/>
<keyword evidence="1" id="KW-0472">Membrane</keyword>
<dbReference type="SUPFAM" id="SSF69593">
    <property type="entry name" value="Glycerol-3-phosphate (1)-acyltransferase"/>
    <property type="match status" value="1"/>
</dbReference>
<proteinExistence type="predicted"/>
<protein>
    <recommendedName>
        <fullName evidence="2">Phospholipid/glycerol acyltransferase domain-containing protein</fullName>
    </recommendedName>
</protein>
<dbReference type="GO" id="GO:0008654">
    <property type="term" value="P:phospholipid biosynthetic process"/>
    <property type="evidence" value="ECO:0007669"/>
    <property type="project" value="TreeGrafter"/>
</dbReference>
<evidence type="ECO:0000313" key="4">
    <source>
        <dbReference type="Proteomes" id="UP000323426"/>
    </source>
</evidence>
<dbReference type="Pfam" id="PF01553">
    <property type="entry name" value="Acyltransferase"/>
    <property type="match status" value="1"/>
</dbReference>
<dbReference type="RefSeq" id="WP_150087783.1">
    <property type="nucleotide sequence ID" value="NZ_VWSF01000004.1"/>
</dbReference>
<dbReference type="PANTHER" id="PTHR31605">
    <property type="entry name" value="GLYCEROL-3-PHOSPHATE O-ACYLTRANSFERASE 1"/>
    <property type="match status" value="1"/>
</dbReference>
<dbReference type="InterPro" id="IPR052744">
    <property type="entry name" value="GPAT/DAPAT"/>
</dbReference>
<feature type="transmembrane region" description="Helical" evidence="1">
    <location>
        <begin position="298"/>
        <end position="318"/>
    </location>
</feature>
<dbReference type="GO" id="GO:0016287">
    <property type="term" value="F:glycerone-phosphate O-acyltransferase activity"/>
    <property type="evidence" value="ECO:0007669"/>
    <property type="project" value="TreeGrafter"/>
</dbReference>
<sequence>MLYKFLQKFMRLVLRVYFRKIFLTGTENIPTDKPVLLACNHPNSFMDAVLLAVLLPEPLHFLARADVFNTPLKRWFLQKINLIPIYRLQEGAENLHRNEETFAQCYAILKNNGRILIFSEGLCILEKRLRPLKKGTARLAFGAEVQNNFNLNLQVVPIGLNYTYPEKFREEVMISIGEPIPVKTFERSYYQQPSRAILALNQQLTTRLIYNMVIIPEKEKEPAVEQLLTQHRLSSKVFNNNIWLVCHNNWLTEEQKVVAGFMANAKLAPAAPLNLTIKPEKVQELNIVDQLRKLTPKYLLLFLLLLPFYVLGWLLNILPLKMAQNIARQKVKYIEFYSSVLMVMGMVFYLLYWFCLTAFGLFFSGEIALLFFFLLPLSGYAALHYRDKLEYLAAKAQLQG</sequence>
<dbReference type="InterPro" id="IPR002123">
    <property type="entry name" value="Plipid/glycerol_acylTrfase"/>
</dbReference>